<dbReference type="STRING" id="302167.GCA_900166595_03199"/>
<dbReference type="AlphaFoldDB" id="A0A2K9IVD4"/>
<dbReference type="Pfam" id="PF14091">
    <property type="entry name" value="DUF4269"/>
    <property type="match status" value="1"/>
</dbReference>
<evidence type="ECO:0000313" key="2">
    <source>
        <dbReference type="Proteomes" id="UP000234237"/>
    </source>
</evidence>
<accession>A0A2K9IVD4</accession>
<name>A0A2K9IVD4_9BACI</name>
<sequence>MMLNVYERLLTGDKQQKQAYEVIMHLNVLHDLKAYNPILCGTFPLGIHTSKSDLDIILHSKDLRCLEQKIKRLYSHHESFTLKRKNIREREVLKVNFIYQSFSFELFAQNQPVNEQYAYLHMIIEEKILLKYPEWKQKVIHFKQSGVNTEAAFCKLLGLEGDPFEALIQYGKQNHIIA</sequence>
<evidence type="ECO:0000313" key="1">
    <source>
        <dbReference type="EMBL" id="AUJ23435.1"/>
    </source>
</evidence>
<dbReference type="InterPro" id="IPR025365">
    <property type="entry name" value="DUF4269"/>
</dbReference>
<dbReference type="SUPFAM" id="SSF81301">
    <property type="entry name" value="Nucleotidyltransferase"/>
    <property type="match status" value="1"/>
</dbReference>
<dbReference type="KEGG" id="vpn:A21D_00322"/>
<dbReference type="EMBL" id="CP018622">
    <property type="protein sequence ID" value="AUJ23435.1"/>
    <property type="molecule type" value="Genomic_DNA"/>
</dbReference>
<gene>
    <name evidence="1" type="ORF">A21D_00322</name>
</gene>
<organism evidence="1 2">
    <name type="scientific">Virgibacillus dokdonensis</name>
    <dbReference type="NCBI Taxonomy" id="302167"/>
    <lineage>
        <taxon>Bacteria</taxon>
        <taxon>Bacillati</taxon>
        <taxon>Bacillota</taxon>
        <taxon>Bacilli</taxon>
        <taxon>Bacillales</taxon>
        <taxon>Bacillaceae</taxon>
        <taxon>Virgibacillus</taxon>
    </lineage>
</organism>
<proteinExistence type="predicted"/>
<dbReference type="Proteomes" id="UP000234237">
    <property type="component" value="Chromosome"/>
</dbReference>
<dbReference type="InterPro" id="IPR043519">
    <property type="entry name" value="NT_sf"/>
</dbReference>
<protein>
    <submittedName>
        <fullName evidence="1">Uncharacterized protein</fullName>
    </submittedName>
</protein>
<reference evidence="2" key="1">
    <citation type="submission" date="2016-11" db="EMBL/GenBank/DDBJ databases">
        <title>Complete genome sequence of Virgibacillus pantothenticus 21D, a halophilic bacterium isolated from the deep hypersaline anoxic basin Discovery in the Mediterranean Sea.</title>
        <authorList>
            <person name="Zeaiter Z."/>
            <person name="Booth J.M."/>
            <person name="Prosdocimi E.M."/>
            <person name="Mapelli F."/>
            <person name="Fusi M."/>
            <person name="Daffonchio D."/>
            <person name="Borin S."/>
            <person name="Crotti E."/>
        </authorList>
    </citation>
    <scope>NUCLEOTIDE SEQUENCE [LARGE SCALE GENOMIC DNA]</scope>
    <source>
        <strain evidence="2">21D</strain>
    </source>
</reference>